<comment type="caution">
    <text evidence="2">The sequence shown here is derived from an EMBL/GenBank/DDBJ whole genome shotgun (WGS) entry which is preliminary data.</text>
</comment>
<proteinExistence type="predicted"/>
<dbReference type="OrthoDB" id="10545455at2759"/>
<evidence type="ECO:0000313" key="3">
    <source>
        <dbReference type="Proteomes" id="UP000494206"/>
    </source>
</evidence>
<keyword evidence="1" id="KW-0812">Transmembrane</keyword>
<organism evidence="2 3">
    <name type="scientific">Caenorhabditis bovis</name>
    <dbReference type="NCBI Taxonomy" id="2654633"/>
    <lineage>
        <taxon>Eukaryota</taxon>
        <taxon>Metazoa</taxon>
        <taxon>Ecdysozoa</taxon>
        <taxon>Nematoda</taxon>
        <taxon>Chromadorea</taxon>
        <taxon>Rhabditida</taxon>
        <taxon>Rhabditina</taxon>
        <taxon>Rhabditomorpha</taxon>
        <taxon>Rhabditoidea</taxon>
        <taxon>Rhabditidae</taxon>
        <taxon>Peloderinae</taxon>
        <taxon>Caenorhabditis</taxon>
    </lineage>
</organism>
<dbReference type="EMBL" id="CADEPM010000005">
    <property type="protein sequence ID" value="CAB3406172.1"/>
    <property type="molecule type" value="Genomic_DNA"/>
</dbReference>
<name>A0A8S1EXS5_9PELO</name>
<accession>A0A8S1EXS5</accession>
<sequence>MFGYSAKTNVWLNSFTIINIIVILYVYWFFNTDWYSILANLAVPLVVWEVLMFAAFADDDVIAELIGEDNLNSYRSLISSRSYRTPRRVLLSSGDY</sequence>
<protein>
    <submittedName>
        <fullName evidence="2">Uncharacterized protein</fullName>
    </submittedName>
</protein>
<keyword evidence="3" id="KW-1185">Reference proteome</keyword>
<gene>
    <name evidence="2" type="ORF">CBOVIS_LOCUS8282</name>
</gene>
<feature type="transmembrane region" description="Helical" evidence="1">
    <location>
        <begin position="12"/>
        <end position="30"/>
    </location>
</feature>
<evidence type="ECO:0000256" key="1">
    <source>
        <dbReference type="SAM" id="Phobius"/>
    </source>
</evidence>
<dbReference type="Proteomes" id="UP000494206">
    <property type="component" value="Unassembled WGS sequence"/>
</dbReference>
<reference evidence="2 3" key="1">
    <citation type="submission" date="2020-04" db="EMBL/GenBank/DDBJ databases">
        <authorList>
            <person name="Laetsch R D."/>
            <person name="Stevens L."/>
            <person name="Kumar S."/>
            <person name="Blaxter L. M."/>
        </authorList>
    </citation>
    <scope>NUCLEOTIDE SEQUENCE [LARGE SCALE GENOMIC DNA]</scope>
</reference>
<keyword evidence="1" id="KW-1133">Transmembrane helix</keyword>
<feature type="transmembrane region" description="Helical" evidence="1">
    <location>
        <begin position="36"/>
        <end position="57"/>
    </location>
</feature>
<evidence type="ECO:0000313" key="2">
    <source>
        <dbReference type="EMBL" id="CAB3406172.1"/>
    </source>
</evidence>
<dbReference type="AlphaFoldDB" id="A0A8S1EXS5"/>
<keyword evidence="1" id="KW-0472">Membrane</keyword>